<comment type="caution">
    <text evidence="1">The sequence shown here is derived from an EMBL/GenBank/DDBJ whole genome shotgun (WGS) entry which is preliminary data.</text>
</comment>
<reference evidence="1" key="2">
    <citation type="submission" date="2015-03" db="EMBL/GenBank/DDBJ databases">
        <title>Genome sequence of Pseudoalteromonas citrea.</title>
        <authorList>
            <person name="Xie B.-B."/>
            <person name="Rong J.-C."/>
            <person name="Qin Q.-L."/>
            <person name="Zhang Y.-Z."/>
        </authorList>
    </citation>
    <scope>NUCLEOTIDE SEQUENCE</scope>
    <source>
        <strain evidence="1">DSM 8771</strain>
    </source>
</reference>
<organism evidence="1 2">
    <name type="scientific">Pseudoalteromonas citrea</name>
    <dbReference type="NCBI Taxonomy" id="43655"/>
    <lineage>
        <taxon>Bacteria</taxon>
        <taxon>Pseudomonadati</taxon>
        <taxon>Pseudomonadota</taxon>
        <taxon>Gammaproteobacteria</taxon>
        <taxon>Alteromonadales</taxon>
        <taxon>Pseudoalteromonadaceae</taxon>
        <taxon>Pseudoalteromonas</taxon>
    </lineage>
</organism>
<evidence type="ECO:0000313" key="2">
    <source>
        <dbReference type="Proteomes" id="UP000016487"/>
    </source>
</evidence>
<dbReference type="AlphaFoldDB" id="A0AAD4AGE2"/>
<evidence type="ECO:0008006" key="3">
    <source>
        <dbReference type="Google" id="ProtNLM"/>
    </source>
</evidence>
<dbReference type="Proteomes" id="UP000016487">
    <property type="component" value="Unassembled WGS sequence"/>
</dbReference>
<sequence length="176" mass="20172">MPFWPTLATLPLITTIASGEIYTQQLYREYHYSHSSGTLQHTAYEAGEYINSNSAILVYRNDKTNRLNKISALDAGYIEFIDAGPEVKKGELLAKIISTRVYSIIEFSTIKAPYTIKQNDTFWFCYKNKSIQITINHYRYKQLFVSIDLPYFPSGDKLPNGKISISLNKTNCHHMA</sequence>
<gene>
    <name evidence="1" type="ORF">PCIT_a3872</name>
</gene>
<name>A0AAD4AGE2_9GAMM</name>
<dbReference type="RefSeq" id="WP_010368156.1">
    <property type="nucleotide sequence ID" value="NZ_AHBZ03000023.1"/>
</dbReference>
<evidence type="ECO:0000313" key="1">
    <source>
        <dbReference type="EMBL" id="KAF7767781.1"/>
    </source>
</evidence>
<protein>
    <recommendedName>
        <fullName evidence="3">HlyD family secretion protein</fullName>
    </recommendedName>
</protein>
<accession>A0AAD4AGE2</accession>
<proteinExistence type="predicted"/>
<reference evidence="1" key="1">
    <citation type="journal article" date="2012" name="J. Bacteriol.">
        <title>Genome sequences of type strains of seven species of the marine bacterium Pseudoalteromonas.</title>
        <authorList>
            <person name="Xie B.B."/>
            <person name="Shu Y.L."/>
            <person name="Qin Q.L."/>
            <person name="Rong J.C."/>
            <person name="Zhang X.Y."/>
            <person name="Chen X.L."/>
            <person name="Shi M."/>
            <person name="He H.L."/>
            <person name="Zhou B.C."/>
            <person name="Zhang Y.Z."/>
        </authorList>
    </citation>
    <scope>NUCLEOTIDE SEQUENCE</scope>
    <source>
        <strain evidence="1">DSM 8771</strain>
    </source>
</reference>
<dbReference type="EMBL" id="AHBZ03000023">
    <property type="protein sequence ID" value="KAF7767781.1"/>
    <property type="molecule type" value="Genomic_DNA"/>
</dbReference>